<gene>
    <name evidence="1" type="ORF">GCM10022215_18220</name>
</gene>
<comment type="caution">
    <text evidence="1">The sequence shown here is derived from an EMBL/GenBank/DDBJ whole genome shotgun (WGS) entry which is preliminary data.</text>
</comment>
<reference evidence="2" key="1">
    <citation type="journal article" date="2019" name="Int. J. Syst. Evol. Microbiol.">
        <title>The Global Catalogue of Microorganisms (GCM) 10K type strain sequencing project: providing services to taxonomists for standard genome sequencing and annotation.</title>
        <authorList>
            <consortium name="The Broad Institute Genomics Platform"/>
            <consortium name="The Broad Institute Genome Sequencing Center for Infectious Disease"/>
            <person name="Wu L."/>
            <person name="Ma J."/>
        </authorList>
    </citation>
    <scope>NUCLEOTIDE SEQUENCE [LARGE SCALE GENOMIC DNA]</scope>
    <source>
        <strain evidence="2">JCM 16703</strain>
    </source>
</reference>
<accession>A0ABP7XJ93</accession>
<dbReference type="RefSeq" id="WP_344733018.1">
    <property type="nucleotide sequence ID" value="NZ_BAAAZH010000012.1"/>
</dbReference>
<dbReference type="EMBL" id="BAAAZH010000012">
    <property type="protein sequence ID" value="GAA4117488.1"/>
    <property type="molecule type" value="Genomic_DNA"/>
</dbReference>
<evidence type="ECO:0000313" key="2">
    <source>
        <dbReference type="Proteomes" id="UP001501495"/>
    </source>
</evidence>
<organism evidence="1 2">
    <name type="scientific">Nocardioides fonticola</name>
    <dbReference type="NCBI Taxonomy" id="450363"/>
    <lineage>
        <taxon>Bacteria</taxon>
        <taxon>Bacillati</taxon>
        <taxon>Actinomycetota</taxon>
        <taxon>Actinomycetes</taxon>
        <taxon>Propionibacteriales</taxon>
        <taxon>Nocardioidaceae</taxon>
        <taxon>Nocardioides</taxon>
    </lineage>
</organism>
<sequence length="85" mass="9294">MTDPTPDPDRASVLLAAMEDAVGPLPIRAMEWATKHLERTAGFDLDETDDPRFDPLIEALTEAAELIRDLVRAHLATITPTGDGR</sequence>
<proteinExistence type="predicted"/>
<evidence type="ECO:0000313" key="1">
    <source>
        <dbReference type="EMBL" id="GAA4117488.1"/>
    </source>
</evidence>
<dbReference type="Proteomes" id="UP001501495">
    <property type="component" value="Unassembled WGS sequence"/>
</dbReference>
<keyword evidence="2" id="KW-1185">Reference proteome</keyword>
<name>A0ABP7XJ93_9ACTN</name>
<protein>
    <submittedName>
        <fullName evidence="1">Uncharacterized protein</fullName>
    </submittedName>
</protein>